<sequence>AGTEGIRAWAANPGHIATDLSAGQHDENFYRMMGGREKFEKHVRNLQQGASTQVWAAVSEHFEQGIGPRYLEDVGEMGMKPAGAAILDPGHGEHAFDREAEERLWRLSCQVIGIEDDDS</sequence>
<feature type="non-terminal residue" evidence="1">
    <location>
        <position position="119"/>
    </location>
</feature>
<proteinExistence type="evidence at transcript level"/>
<evidence type="ECO:0000313" key="1">
    <source>
        <dbReference type="EMBL" id="ADI72884.1"/>
    </source>
</evidence>
<dbReference type="EMBL" id="GU292467">
    <property type="protein sequence ID" value="ADI72884.1"/>
    <property type="molecule type" value="mRNA"/>
</dbReference>
<dbReference type="AlphaFoldDB" id="D7PDN9"/>
<name>D7PDN9_OPHUN</name>
<reference evidence="1" key="1">
    <citation type="submission" date="2009-12" db="EMBL/GenBank/DDBJ databases">
        <title>Genes expressed during production and efflux of the polyketides, naphthoquinones, in the insect fungus Ophiocordyceps unilateralis.</title>
        <authorList>
            <person name="Amnuaykanjanasin A."/>
            <person name="Panchanawaporn S."/>
            <person name="Chutrakul C."/>
            <person name="Tanticharoen M."/>
        </authorList>
    </citation>
    <scope>NUCLEOTIDE SEQUENCE</scope>
    <source>
        <strain evidence="1">BCC1869</strain>
    </source>
</reference>
<dbReference type="Gene3D" id="3.40.50.720">
    <property type="entry name" value="NAD(P)-binding Rossmann-like Domain"/>
    <property type="match status" value="1"/>
</dbReference>
<accession>D7PDN9</accession>
<organism evidence="1">
    <name type="scientific">Ophiocordyceps unilateralis</name>
    <name type="common">Zombie-ant fungus</name>
    <name type="synonym">Torrubia unilateralis</name>
    <dbReference type="NCBI Taxonomy" id="268505"/>
    <lineage>
        <taxon>Eukaryota</taxon>
        <taxon>Fungi</taxon>
        <taxon>Dikarya</taxon>
        <taxon>Ascomycota</taxon>
        <taxon>Pezizomycotina</taxon>
        <taxon>Sordariomycetes</taxon>
        <taxon>Hypocreomycetidae</taxon>
        <taxon>Hypocreales</taxon>
        <taxon>Ophiocordycipitaceae</taxon>
        <taxon>Ophiocordyceps</taxon>
    </lineage>
</organism>
<feature type="non-terminal residue" evidence="1">
    <location>
        <position position="1"/>
    </location>
</feature>
<protein>
    <submittedName>
        <fullName evidence="1">Short-chain dehydrogenase/reductase</fullName>
    </submittedName>
</protein>